<dbReference type="EMBL" id="JAPHNI010000043">
    <property type="protein sequence ID" value="KAJ8117717.1"/>
    <property type="molecule type" value="Genomic_DNA"/>
</dbReference>
<reference evidence="1" key="1">
    <citation type="submission" date="2022-11" db="EMBL/GenBank/DDBJ databases">
        <title>Genome Sequence of Boeremia exigua.</title>
        <authorList>
            <person name="Buettner E."/>
        </authorList>
    </citation>
    <scope>NUCLEOTIDE SEQUENCE</scope>
    <source>
        <strain evidence="1">CU02</strain>
    </source>
</reference>
<gene>
    <name evidence="1" type="ORF">OPT61_g1149</name>
</gene>
<evidence type="ECO:0000313" key="2">
    <source>
        <dbReference type="Proteomes" id="UP001153331"/>
    </source>
</evidence>
<accession>A0ACC2IRN9</accession>
<dbReference type="Proteomes" id="UP001153331">
    <property type="component" value="Unassembled WGS sequence"/>
</dbReference>
<proteinExistence type="predicted"/>
<evidence type="ECO:0000313" key="1">
    <source>
        <dbReference type="EMBL" id="KAJ8117717.1"/>
    </source>
</evidence>
<sequence length="364" mass="41334">MLNHYQNLNVSVSADLAVIKKAYHKLSLLHHPDKTIHLPESARAQSENLFKLANVAFEVLSDPHMRQLYDQDLSKKQNSTTISRSNEFQDPPDDAFYYDHRTHSPPRRGRAASPPPPPPHSPTARRRQGHKGLYHAQLSTHRFSMSTLGVPPDFHWYHCELNERSDYTTLTYSNWLGWRFAIDVATHFKVVGKPILPEKPILESVVIRLPLRRKSDSTVCPLTDVTINVRDTPGSKQTVLSSALIESTDALELLVGISITSDASQEKVAQSASWRWAYSIDHGPLRPDLVIKVTNLMFYSSKPYMALSPTGGMPKMPYPDRSPMWGLVNQFPGIQIERLAPESYCRKEEQQGRTVWRLVAFGFK</sequence>
<keyword evidence="2" id="KW-1185">Reference proteome</keyword>
<comment type="caution">
    <text evidence="1">The sequence shown here is derived from an EMBL/GenBank/DDBJ whole genome shotgun (WGS) entry which is preliminary data.</text>
</comment>
<name>A0ACC2IRN9_9PLEO</name>
<protein>
    <submittedName>
        <fullName evidence="1">Uncharacterized protein</fullName>
    </submittedName>
</protein>
<organism evidence="1 2">
    <name type="scientific">Boeremia exigua</name>
    <dbReference type="NCBI Taxonomy" id="749465"/>
    <lineage>
        <taxon>Eukaryota</taxon>
        <taxon>Fungi</taxon>
        <taxon>Dikarya</taxon>
        <taxon>Ascomycota</taxon>
        <taxon>Pezizomycotina</taxon>
        <taxon>Dothideomycetes</taxon>
        <taxon>Pleosporomycetidae</taxon>
        <taxon>Pleosporales</taxon>
        <taxon>Pleosporineae</taxon>
        <taxon>Didymellaceae</taxon>
        <taxon>Boeremia</taxon>
    </lineage>
</organism>